<evidence type="ECO:0000256" key="1">
    <source>
        <dbReference type="ARBA" id="ARBA00005474"/>
    </source>
</evidence>
<evidence type="ECO:0000256" key="2">
    <source>
        <dbReference type="SAM" id="Coils"/>
    </source>
</evidence>
<proteinExistence type="inferred from homology"/>
<evidence type="ECO:0000259" key="3">
    <source>
        <dbReference type="PROSITE" id="PS50891"/>
    </source>
</evidence>
<dbReference type="InterPro" id="IPR004883">
    <property type="entry name" value="LOB"/>
</dbReference>
<dbReference type="PROSITE" id="PS50891">
    <property type="entry name" value="LOB"/>
    <property type="match status" value="1"/>
</dbReference>
<gene>
    <name evidence="4" type="ORF">TIFTF001_022252</name>
</gene>
<keyword evidence="2" id="KW-0175">Coiled coil</keyword>
<feature type="coiled-coil region" evidence="2">
    <location>
        <begin position="95"/>
        <end position="122"/>
    </location>
</feature>
<evidence type="ECO:0000313" key="5">
    <source>
        <dbReference type="Proteomes" id="UP001187192"/>
    </source>
</evidence>
<sequence>MSSDMEEDDLFYLYPPCAACKTQRKRCNMFCEVSSLFPQTKSKEYQNAHRLFGSSNIQKMIVSIKPSEVDVCADSILTEGLAGKNDPEHGCYGLVGNLKAEVDAAERELAAIKRLLALCKNDQATDAAAAAIARQMILRRGGLNIPVPPVPDSPELSLSLRRCPVVRRKLIIGCSKITMVLTRCLMGLCFLGLLRS</sequence>
<dbReference type="PANTHER" id="PTHR31301">
    <property type="entry name" value="LOB DOMAIN-CONTAINING PROTEIN 4-RELATED"/>
    <property type="match status" value="1"/>
</dbReference>
<feature type="domain" description="LOB" evidence="3">
    <location>
        <begin position="15"/>
        <end position="116"/>
    </location>
</feature>
<dbReference type="Pfam" id="PF03195">
    <property type="entry name" value="LOB"/>
    <property type="match status" value="1"/>
</dbReference>
<name>A0AA88AZF5_FICCA</name>
<comment type="similarity">
    <text evidence="1">Belongs to the LOB domain-containing protein family.</text>
</comment>
<protein>
    <recommendedName>
        <fullName evidence="3">LOB domain-containing protein</fullName>
    </recommendedName>
</protein>
<evidence type="ECO:0000313" key="4">
    <source>
        <dbReference type="EMBL" id="GMN53106.1"/>
    </source>
</evidence>
<accession>A0AA88AZF5</accession>
<organism evidence="4 5">
    <name type="scientific">Ficus carica</name>
    <name type="common">Common fig</name>
    <dbReference type="NCBI Taxonomy" id="3494"/>
    <lineage>
        <taxon>Eukaryota</taxon>
        <taxon>Viridiplantae</taxon>
        <taxon>Streptophyta</taxon>
        <taxon>Embryophyta</taxon>
        <taxon>Tracheophyta</taxon>
        <taxon>Spermatophyta</taxon>
        <taxon>Magnoliopsida</taxon>
        <taxon>eudicotyledons</taxon>
        <taxon>Gunneridae</taxon>
        <taxon>Pentapetalae</taxon>
        <taxon>rosids</taxon>
        <taxon>fabids</taxon>
        <taxon>Rosales</taxon>
        <taxon>Moraceae</taxon>
        <taxon>Ficeae</taxon>
        <taxon>Ficus</taxon>
    </lineage>
</organism>
<reference evidence="4" key="1">
    <citation type="submission" date="2023-07" db="EMBL/GenBank/DDBJ databases">
        <title>draft genome sequence of fig (Ficus carica).</title>
        <authorList>
            <person name="Takahashi T."/>
            <person name="Nishimura K."/>
        </authorList>
    </citation>
    <scope>NUCLEOTIDE SEQUENCE</scope>
</reference>
<dbReference type="Proteomes" id="UP001187192">
    <property type="component" value="Unassembled WGS sequence"/>
</dbReference>
<keyword evidence="5" id="KW-1185">Reference proteome</keyword>
<dbReference type="PANTHER" id="PTHR31301:SF103">
    <property type="entry name" value="LOB DOMAIN-CONTAINING PROTEIN 5-RELATED"/>
    <property type="match status" value="1"/>
</dbReference>
<dbReference type="AlphaFoldDB" id="A0AA88AZF5"/>
<dbReference type="EMBL" id="BTGU01000044">
    <property type="protein sequence ID" value="GMN53106.1"/>
    <property type="molecule type" value="Genomic_DNA"/>
</dbReference>
<comment type="caution">
    <text evidence="4">The sequence shown here is derived from an EMBL/GenBank/DDBJ whole genome shotgun (WGS) entry which is preliminary data.</text>
</comment>